<keyword evidence="3" id="KW-1185">Reference proteome</keyword>
<dbReference type="EMBL" id="AOLN01000013">
    <property type="protein sequence ID" value="ELZ94214.1"/>
    <property type="molecule type" value="Genomic_DNA"/>
</dbReference>
<name>M0IFH0_9EURY</name>
<evidence type="ECO:0000313" key="2">
    <source>
        <dbReference type="EMBL" id="ELZ94214.1"/>
    </source>
</evidence>
<accession>M0IFH0</accession>
<gene>
    <name evidence="2" type="ORF">C440_11353</name>
</gene>
<dbReference type="AlphaFoldDB" id="M0IFH0"/>
<evidence type="ECO:0000313" key="3">
    <source>
        <dbReference type="Proteomes" id="UP000011550"/>
    </source>
</evidence>
<feature type="compositionally biased region" description="Basic and acidic residues" evidence="1">
    <location>
        <begin position="42"/>
        <end position="54"/>
    </location>
</feature>
<dbReference type="Proteomes" id="UP000011550">
    <property type="component" value="Unassembled WGS sequence"/>
</dbReference>
<feature type="compositionally biased region" description="Low complexity" evidence="1">
    <location>
        <begin position="62"/>
        <end position="75"/>
    </location>
</feature>
<dbReference type="STRING" id="662479.C440_11353"/>
<reference evidence="2 3" key="1">
    <citation type="journal article" date="2014" name="PLoS Genet.">
        <title>Phylogenetically driven sequencing of extremely halophilic archaea reveals strategies for static and dynamic osmo-response.</title>
        <authorList>
            <person name="Becker E.A."/>
            <person name="Seitzer P.M."/>
            <person name="Tritt A."/>
            <person name="Larsen D."/>
            <person name="Krusor M."/>
            <person name="Yao A.I."/>
            <person name="Wu D."/>
            <person name="Madern D."/>
            <person name="Eisen J.A."/>
            <person name="Darling A.E."/>
            <person name="Facciotti M.T."/>
        </authorList>
    </citation>
    <scope>NUCLEOTIDE SEQUENCE [LARGE SCALE GENOMIC DNA]</scope>
    <source>
        <strain evidence="2 3">ATCC BAA-1512</strain>
    </source>
</reference>
<sequence length="75" mass="8057">MPEPLADQPSSTRPPATHAGGTGRSPLPTRPNRSQNNAVSPPEHERTDSHRPQLDDSTVGLTTETPHETPQTEPS</sequence>
<comment type="caution">
    <text evidence="2">The sequence shown here is derived from an EMBL/GenBank/DDBJ whole genome shotgun (WGS) entry which is preliminary data.</text>
</comment>
<protein>
    <submittedName>
        <fullName evidence="2">Uncharacterized protein</fullName>
    </submittedName>
</protein>
<feature type="region of interest" description="Disordered" evidence="1">
    <location>
        <begin position="1"/>
        <end position="75"/>
    </location>
</feature>
<proteinExistence type="predicted"/>
<evidence type="ECO:0000256" key="1">
    <source>
        <dbReference type="SAM" id="MobiDB-lite"/>
    </source>
</evidence>
<organism evidence="2 3">
    <name type="scientific">Haloferax mucosum ATCC BAA-1512</name>
    <dbReference type="NCBI Taxonomy" id="662479"/>
    <lineage>
        <taxon>Archaea</taxon>
        <taxon>Methanobacteriati</taxon>
        <taxon>Methanobacteriota</taxon>
        <taxon>Stenosarchaea group</taxon>
        <taxon>Halobacteria</taxon>
        <taxon>Halobacteriales</taxon>
        <taxon>Haloferacaceae</taxon>
        <taxon>Haloferax</taxon>
    </lineage>
</organism>